<dbReference type="Proteomes" id="UP001162992">
    <property type="component" value="Chromosome 18"/>
</dbReference>
<dbReference type="EMBL" id="CM055109">
    <property type="protein sequence ID" value="KAJ7523273.1"/>
    <property type="molecule type" value="Genomic_DNA"/>
</dbReference>
<keyword evidence="2" id="KW-1185">Reference proteome</keyword>
<name>A0ACC2B0F4_DIPCM</name>
<reference evidence="2" key="1">
    <citation type="journal article" date="2024" name="Proc. Natl. Acad. Sci. U.S.A.">
        <title>Extraordinary preservation of gene collinearity over three hundred million years revealed in homosporous lycophytes.</title>
        <authorList>
            <person name="Li C."/>
            <person name="Wickell D."/>
            <person name="Kuo L.Y."/>
            <person name="Chen X."/>
            <person name="Nie B."/>
            <person name="Liao X."/>
            <person name="Peng D."/>
            <person name="Ji J."/>
            <person name="Jenkins J."/>
            <person name="Williams M."/>
            <person name="Shu S."/>
            <person name="Plott C."/>
            <person name="Barry K."/>
            <person name="Rajasekar S."/>
            <person name="Grimwood J."/>
            <person name="Han X."/>
            <person name="Sun S."/>
            <person name="Hou Z."/>
            <person name="He W."/>
            <person name="Dai G."/>
            <person name="Sun C."/>
            <person name="Schmutz J."/>
            <person name="Leebens-Mack J.H."/>
            <person name="Li F.W."/>
            <person name="Wang L."/>
        </authorList>
    </citation>
    <scope>NUCLEOTIDE SEQUENCE [LARGE SCALE GENOMIC DNA]</scope>
    <source>
        <strain evidence="2">cv. PW_Plant_1</strain>
    </source>
</reference>
<sequence>MAEQKFSCGACGTPLNVSSNDLYPPDMYFEAGNKGTLSFHTIDESKFRQEPESKIAPFFETVNYWGIQRKRVKLLCNSCNTLVGYIYDDGPPVNGTTGQFHMGPSQVVPRYPRYRMKIKALRQGEKLAY</sequence>
<proteinExistence type="predicted"/>
<protein>
    <submittedName>
        <fullName evidence="1">Uncharacterized protein</fullName>
    </submittedName>
</protein>
<evidence type="ECO:0000313" key="1">
    <source>
        <dbReference type="EMBL" id="KAJ7523273.1"/>
    </source>
</evidence>
<gene>
    <name evidence="1" type="ORF">O6H91_18G044700</name>
</gene>
<evidence type="ECO:0000313" key="2">
    <source>
        <dbReference type="Proteomes" id="UP001162992"/>
    </source>
</evidence>
<organism evidence="1 2">
    <name type="scientific">Diphasiastrum complanatum</name>
    <name type="common">Issler's clubmoss</name>
    <name type="synonym">Lycopodium complanatum</name>
    <dbReference type="NCBI Taxonomy" id="34168"/>
    <lineage>
        <taxon>Eukaryota</taxon>
        <taxon>Viridiplantae</taxon>
        <taxon>Streptophyta</taxon>
        <taxon>Embryophyta</taxon>
        <taxon>Tracheophyta</taxon>
        <taxon>Lycopodiopsida</taxon>
        <taxon>Lycopodiales</taxon>
        <taxon>Lycopodiaceae</taxon>
        <taxon>Lycopodioideae</taxon>
        <taxon>Diphasiastrum</taxon>
    </lineage>
</organism>
<accession>A0ACC2B0F4</accession>
<comment type="caution">
    <text evidence="1">The sequence shown here is derived from an EMBL/GenBank/DDBJ whole genome shotgun (WGS) entry which is preliminary data.</text>
</comment>